<evidence type="ECO:0000313" key="2">
    <source>
        <dbReference type="EMBL" id="DAA03571.1"/>
    </source>
</evidence>
<dbReference type="AlphaFoldDB" id="Q6IHP4"/>
<proteinExistence type="predicted"/>
<gene>
    <name evidence="2" type="ORF">HDC02016</name>
</gene>
<name>Q6IHP4_DROME</name>
<feature type="compositionally biased region" description="Basic and acidic residues" evidence="1">
    <location>
        <begin position="124"/>
        <end position="133"/>
    </location>
</feature>
<reference evidence="2" key="1">
    <citation type="journal article" date="2003" name="Genome Biol.">
        <title>An integrated gene annotation and transcriptional profiling approach towards the full gene content of the Drosophila genome.</title>
        <authorList>
            <person name="Hild M."/>
            <person name="Beckmann B."/>
            <person name="Haas S.A."/>
            <person name="Koch B."/>
            <person name="Solovyev V."/>
            <person name="Busold C."/>
            <person name="Fellenberg K."/>
            <person name="Boutros M."/>
            <person name="Vingron M."/>
            <person name="Sauer F."/>
            <person name="Hoheisel J.D."/>
            <person name="Paro R."/>
        </authorList>
    </citation>
    <scope>NUCLEOTIDE SEQUENCE</scope>
</reference>
<organism evidence="2">
    <name type="scientific">Drosophila melanogaster</name>
    <name type="common">Fruit fly</name>
    <dbReference type="NCBI Taxonomy" id="7227"/>
    <lineage>
        <taxon>Eukaryota</taxon>
        <taxon>Metazoa</taxon>
        <taxon>Ecdysozoa</taxon>
        <taxon>Arthropoda</taxon>
        <taxon>Hexapoda</taxon>
        <taxon>Insecta</taxon>
        <taxon>Pterygota</taxon>
        <taxon>Neoptera</taxon>
        <taxon>Endopterygota</taxon>
        <taxon>Diptera</taxon>
        <taxon>Brachycera</taxon>
        <taxon>Muscomorpha</taxon>
        <taxon>Ephydroidea</taxon>
        <taxon>Drosophilidae</taxon>
        <taxon>Drosophila</taxon>
        <taxon>Sophophora</taxon>
    </lineage>
</organism>
<accession>Q6IHP4</accession>
<sequence length="146" mass="16945">MQPTSCLCHKTHKSDAEGKPDRQTLLYRACHNPLDTSHGGYHAVLCVWHRFLQMQMMPPPHPLYLELQLELHLLGEGTPSILRLLPHRLFVDDHRYGERERYPSSIHVHRRCCLDLGHACERQQEPRQVKESRLAATPAPRLKIPP</sequence>
<protein>
    <submittedName>
        <fullName evidence="2">HDC02016</fullName>
    </submittedName>
</protein>
<dbReference type="EMBL" id="BK003372">
    <property type="protein sequence ID" value="DAA03571.1"/>
    <property type="molecule type" value="Genomic_DNA"/>
</dbReference>
<evidence type="ECO:0000256" key="1">
    <source>
        <dbReference type="SAM" id="MobiDB-lite"/>
    </source>
</evidence>
<feature type="region of interest" description="Disordered" evidence="1">
    <location>
        <begin position="124"/>
        <end position="146"/>
    </location>
</feature>